<dbReference type="Proteomes" id="UP000615026">
    <property type="component" value="Unassembled WGS sequence"/>
</dbReference>
<proteinExistence type="predicted"/>
<protein>
    <submittedName>
        <fullName evidence="2">Uncharacterized protein</fullName>
    </submittedName>
</protein>
<feature type="compositionally biased region" description="Polar residues" evidence="1">
    <location>
        <begin position="51"/>
        <end position="74"/>
    </location>
</feature>
<accession>A0A928ZUK9</accession>
<evidence type="ECO:0000313" key="2">
    <source>
        <dbReference type="EMBL" id="MBE9067738.1"/>
    </source>
</evidence>
<evidence type="ECO:0000313" key="3">
    <source>
        <dbReference type="Proteomes" id="UP000615026"/>
    </source>
</evidence>
<dbReference type="EMBL" id="JADEXP010000116">
    <property type="protein sequence ID" value="MBE9067738.1"/>
    <property type="molecule type" value="Genomic_DNA"/>
</dbReference>
<feature type="compositionally biased region" description="Acidic residues" evidence="1">
    <location>
        <begin position="22"/>
        <end position="34"/>
    </location>
</feature>
<gene>
    <name evidence="2" type="ORF">IQ260_13855</name>
</gene>
<dbReference type="AlphaFoldDB" id="A0A928ZUK9"/>
<feature type="region of interest" description="Disordered" evidence="1">
    <location>
        <begin position="22"/>
        <end position="74"/>
    </location>
</feature>
<evidence type="ECO:0000256" key="1">
    <source>
        <dbReference type="SAM" id="MobiDB-lite"/>
    </source>
</evidence>
<organism evidence="2 3">
    <name type="scientific">Leptolyngbya cf. ectocarpi LEGE 11479</name>
    <dbReference type="NCBI Taxonomy" id="1828722"/>
    <lineage>
        <taxon>Bacteria</taxon>
        <taxon>Bacillati</taxon>
        <taxon>Cyanobacteriota</taxon>
        <taxon>Cyanophyceae</taxon>
        <taxon>Leptolyngbyales</taxon>
        <taxon>Leptolyngbyaceae</taxon>
        <taxon>Leptolyngbya group</taxon>
        <taxon>Leptolyngbya</taxon>
    </lineage>
</organism>
<dbReference type="RefSeq" id="WP_193993697.1">
    <property type="nucleotide sequence ID" value="NZ_JADEXP010000116.1"/>
</dbReference>
<reference evidence="2" key="1">
    <citation type="submission" date="2020-10" db="EMBL/GenBank/DDBJ databases">
        <authorList>
            <person name="Castelo-Branco R."/>
            <person name="Eusebio N."/>
            <person name="Adriana R."/>
            <person name="Vieira A."/>
            <person name="Brugerolle De Fraissinette N."/>
            <person name="Rezende De Castro R."/>
            <person name="Schneider M.P."/>
            <person name="Vasconcelos V."/>
            <person name="Leao P.N."/>
        </authorList>
    </citation>
    <scope>NUCLEOTIDE SEQUENCE</scope>
    <source>
        <strain evidence="2">LEGE 11479</strain>
    </source>
</reference>
<name>A0A928ZUK9_LEPEC</name>
<keyword evidence="3" id="KW-1185">Reference proteome</keyword>
<sequence length="74" mass="8272">MNKHQHRQSAVADFMQSLEQLEELWGNEETETENIFDNGLKGADADETARPSGSLQRPNTEQLNSKASQPETNA</sequence>
<comment type="caution">
    <text evidence="2">The sequence shown here is derived from an EMBL/GenBank/DDBJ whole genome shotgun (WGS) entry which is preliminary data.</text>
</comment>